<evidence type="ECO:0000256" key="1">
    <source>
        <dbReference type="SAM" id="Phobius"/>
    </source>
</evidence>
<evidence type="ECO:0000313" key="2">
    <source>
        <dbReference type="EMBL" id="EDH9500589.1"/>
    </source>
</evidence>
<keyword evidence="1" id="KW-0472">Membrane</keyword>
<sequence>MPCIQGNPYGEPESTTLLTLLPVLFWPAFAGFFWVLFQPGLLVILSPGSAPHVHLVRSGPCALAVNKLTATPTADLEASAFVGPKRQRRIRLDGRMDSVSSRFALWCRQSSSKGSSHDLTLRIYWIRQKYHPLPSPLRSES</sequence>
<proteinExistence type="predicted"/>
<protein>
    <submittedName>
        <fullName evidence="2">Uncharacterized protein</fullName>
    </submittedName>
</protein>
<keyword evidence="1" id="KW-1133">Transmembrane helix</keyword>
<reference evidence="2" key="1">
    <citation type="submission" date="2018-07" db="EMBL/GenBank/DDBJ databases">
        <authorList>
            <person name="Ashton P.M."/>
            <person name="Dallman T."/>
            <person name="Nair S."/>
            <person name="De Pinna E."/>
            <person name="Peters T."/>
            <person name="Grant K."/>
        </authorList>
    </citation>
    <scope>NUCLEOTIDE SEQUENCE</scope>
    <source>
        <strain evidence="2">367228</strain>
    </source>
</reference>
<dbReference type="AlphaFoldDB" id="A0A636BJ45"/>
<accession>A0A636BJ45</accession>
<comment type="caution">
    <text evidence="2">The sequence shown here is derived from an EMBL/GenBank/DDBJ whole genome shotgun (WGS) entry which is preliminary data.</text>
</comment>
<organism evidence="2">
    <name type="scientific">Salmonella enterica subsp. enterica serovar Agama</name>
    <dbReference type="NCBI Taxonomy" id="399581"/>
    <lineage>
        <taxon>Bacteria</taxon>
        <taxon>Pseudomonadati</taxon>
        <taxon>Pseudomonadota</taxon>
        <taxon>Gammaproteobacteria</taxon>
        <taxon>Enterobacterales</taxon>
        <taxon>Enterobacteriaceae</taxon>
        <taxon>Salmonella</taxon>
    </lineage>
</organism>
<keyword evidence="1" id="KW-0812">Transmembrane</keyword>
<name>A0A636BJ45_SALET</name>
<gene>
    <name evidence="2" type="ORF">CC476_11035</name>
</gene>
<feature type="transmembrane region" description="Helical" evidence="1">
    <location>
        <begin position="17"/>
        <end position="37"/>
    </location>
</feature>
<dbReference type="EMBL" id="AAMJIL010000008">
    <property type="protein sequence ID" value="EDH9500589.1"/>
    <property type="molecule type" value="Genomic_DNA"/>
</dbReference>